<evidence type="ECO:0000313" key="3">
    <source>
        <dbReference type="Proteomes" id="UP000595512"/>
    </source>
</evidence>
<gene>
    <name evidence="2" type="ORF">JGZ69_17720</name>
</gene>
<evidence type="ECO:0000256" key="1">
    <source>
        <dbReference type="SAM" id="SignalP"/>
    </source>
</evidence>
<keyword evidence="1" id="KW-0732">Signal</keyword>
<accession>A0AB37H9Q8</accession>
<dbReference type="Proteomes" id="UP000595512">
    <property type="component" value="Chromosome"/>
</dbReference>
<proteinExistence type="predicted"/>
<reference evidence="2 3" key="1">
    <citation type="submission" date="2020-12" db="EMBL/GenBank/DDBJ databases">
        <title>Taxonomic evaluation of the Bacillus sporothermodurans group of bacteria based on whole genome sequences.</title>
        <authorList>
            <person name="Fiedler G."/>
            <person name="Herbstmann A.-D."/>
            <person name="Doll E."/>
            <person name="Wenning M."/>
            <person name="Brinks E."/>
            <person name="Kabisch J."/>
            <person name="Breitenwieser F."/>
            <person name="Lappann M."/>
            <person name="Boehnlein C."/>
            <person name="Franz C."/>
        </authorList>
    </citation>
    <scope>NUCLEOTIDE SEQUENCE [LARGE SCALE GENOMIC DNA]</scope>
    <source>
        <strain evidence="2 3">DSM 10599</strain>
    </source>
</reference>
<dbReference type="AlphaFoldDB" id="A0AB37H9Q8"/>
<protein>
    <submittedName>
        <fullName evidence="2">Uncharacterized protein</fullName>
    </submittedName>
</protein>
<dbReference type="EMBL" id="CP066701">
    <property type="protein sequence ID" value="QQX24597.1"/>
    <property type="molecule type" value="Genomic_DNA"/>
</dbReference>
<feature type="signal peptide" evidence="1">
    <location>
        <begin position="1"/>
        <end position="25"/>
    </location>
</feature>
<organism evidence="2 3">
    <name type="scientific">Heyndrickxia sporothermodurans</name>
    <dbReference type="NCBI Taxonomy" id="46224"/>
    <lineage>
        <taxon>Bacteria</taxon>
        <taxon>Bacillati</taxon>
        <taxon>Bacillota</taxon>
        <taxon>Bacilli</taxon>
        <taxon>Bacillales</taxon>
        <taxon>Bacillaceae</taxon>
        <taxon>Heyndrickxia</taxon>
    </lineage>
</organism>
<feature type="chain" id="PRO_5044264292" evidence="1">
    <location>
        <begin position="26"/>
        <end position="75"/>
    </location>
</feature>
<evidence type="ECO:0000313" key="2">
    <source>
        <dbReference type="EMBL" id="QQX24597.1"/>
    </source>
</evidence>
<dbReference type="RefSeq" id="WP_202299694.1">
    <property type="nucleotide sequence ID" value="NZ_CP066701.1"/>
</dbReference>
<dbReference type="KEGG" id="hspo:JGZ69_17720"/>
<name>A0AB37H9Q8_9BACI</name>
<sequence length="75" mass="8358">MKKTLITTATALTLLVAPLMNKADAATLQNDSNKSIKIQQYQYKVNNMEDAQKVINQLLAKYNVNGNNTSKNVQM</sequence>